<comment type="subcellular location">
    <subcellularLocation>
        <location evidence="1">Cell membrane</location>
        <topology evidence="1">Multi-pass membrane protein</topology>
    </subcellularLocation>
</comment>
<dbReference type="GO" id="GO:0005886">
    <property type="term" value="C:plasma membrane"/>
    <property type="evidence" value="ECO:0007669"/>
    <property type="project" value="UniProtKB-SubCell"/>
</dbReference>
<keyword evidence="4" id="KW-0812">Transmembrane</keyword>
<dbReference type="Pfam" id="PF00990">
    <property type="entry name" value="GGDEF"/>
    <property type="match status" value="1"/>
</dbReference>
<evidence type="ECO:0000256" key="1">
    <source>
        <dbReference type="ARBA" id="ARBA00004651"/>
    </source>
</evidence>
<dbReference type="PANTHER" id="PTHR45138:SF9">
    <property type="entry name" value="DIGUANYLATE CYCLASE DGCM-RELATED"/>
    <property type="match status" value="1"/>
</dbReference>
<dbReference type="InterPro" id="IPR000160">
    <property type="entry name" value="GGDEF_dom"/>
</dbReference>
<evidence type="ECO:0000256" key="2">
    <source>
        <dbReference type="ARBA" id="ARBA00012528"/>
    </source>
</evidence>
<dbReference type="Proteomes" id="UP000027604">
    <property type="component" value="Chromosome I"/>
</dbReference>
<dbReference type="EC" id="2.7.7.65" evidence="2"/>
<dbReference type="Pfam" id="PF02743">
    <property type="entry name" value="dCache_1"/>
    <property type="match status" value="1"/>
</dbReference>
<evidence type="ECO:0000256" key="7">
    <source>
        <dbReference type="ARBA" id="ARBA00034247"/>
    </source>
</evidence>
<keyword evidence="6" id="KW-0472">Membrane</keyword>
<dbReference type="STRING" id="1349767.GJA_2940"/>
<dbReference type="CDD" id="cd01949">
    <property type="entry name" value="GGDEF"/>
    <property type="match status" value="1"/>
</dbReference>
<dbReference type="SUPFAM" id="SSF55073">
    <property type="entry name" value="Nucleotide cyclase"/>
    <property type="match status" value="1"/>
</dbReference>
<dbReference type="CDD" id="cd18773">
    <property type="entry name" value="PDC1_HK_sensor"/>
    <property type="match status" value="1"/>
</dbReference>
<dbReference type="InterPro" id="IPR043128">
    <property type="entry name" value="Rev_trsase/Diguanyl_cyclase"/>
</dbReference>
<dbReference type="CDD" id="cd18774">
    <property type="entry name" value="PDC2_HK_sensor"/>
    <property type="match status" value="1"/>
</dbReference>
<evidence type="ECO:0000256" key="3">
    <source>
        <dbReference type="ARBA" id="ARBA00022475"/>
    </source>
</evidence>
<dbReference type="InterPro" id="IPR029151">
    <property type="entry name" value="Sensor-like_sf"/>
</dbReference>
<evidence type="ECO:0000259" key="8">
    <source>
        <dbReference type="PROSITE" id="PS50887"/>
    </source>
</evidence>
<reference evidence="9 10" key="1">
    <citation type="journal article" date="2015" name="Genome Announc.">
        <title>Genome Sequence of Mushroom Soft-Rot Pathogen Janthinobacterium agaricidamnosum.</title>
        <authorList>
            <person name="Graupner K."/>
            <person name="Lackner G."/>
            <person name="Hertweck C."/>
        </authorList>
    </citation>
    <scope>NUCLEOTIDE SEQUENCE [LARGE SCALE GENOMIC DNA]</scope>
    <source>
        <strain evidence="10">NBRC 102515 / DSM 9628</strain>
    </source>
</reference>
<dbReference type="PANTHER" id="PTHR45138">
    <property type="entry name" value="REGULATORY COMPONENTS OF SENSORY TRANSDUCTION SYSTEM"/>
    <property type="match status" value="1"/>
</dbReference>
<evidence type="ECO:0000256" key="4">
    <source>
        <dbReference type="ARBA" id="ARBA00022692"/>
    </source>
</evidence>
<dbReference type="HOGENOM" id="CLU_000445_134_6_4"/>
<comment type="catalytic activity">
    <reaction evidence="7">
        <text>2 GTP = 3',3'-c-di-GMP + 2 diphosphate</text>
        <dbReference type="Rhea" id="RHEA:24898"/>
        <dbReference type="ChEBI" id="CHEBI:33019"/>
        <dbReference type="ChEBI" id="CHEBI:37565"/>
        <dbReference type="ChEBI" id="CHEBI:58805"/>
        <dbReference type="EC" id="2.7.7.65"/>
    </reaction>
</comment>
<dbReference type="KEGG" id="jag:GJA_2940"/>
<dbReference type="Gene3D" id="3.30.70.270">
    <property type="match status" value="1"/>
</dbReference>
<proteinExistence type="predicted"/>
<dbReference type="EMBL" id="HG322949">
    <property type="protein sequence ID" value="CDG83566.1"/>
    <property type="molecule type" value="Genomic_DNA"/>
</dbReference>
<protein>
    <recommendedName>
        <fullName evidence="2">diguanylate cyclase</fullName>
        <ecNumber evidence="2">2.7.7.65</ecNumber>
    </recommendedName>
</protein>
<evidence type="ECO:0000256" key="6">
    <source>
        <dbReference type="ARBA" id="ARBA00023136"/>
    </source>
</evidence>
<feature type="domain" description="GGDEF" evidence="8">
    <location>
        <begin position="386"/>
        <end position="516"/>
    </location>
</feature>
<keyword evidence="10" id="KW-1185">Reference proteome</keyword>
<dbReference type="AlphaFoldDB" id="W0V6Q7"/>
<dbReference type="SMART" id="SM00267">
    <property type="entry name" value="GGDEF"/>
    <property type="match status" value="1"/>
</dbReference>
<dbReference type="PROSITE" id="PS50887">
    <property type="entry name" value="GGDEF"/>
    <property type="match status" value="1"/>
</dbReference>
<dbReference type="eggNOG" id="COG3706">
    <property type="taxonomic scope" value="Bacteria"/>
</dbReference>
<dbReference type="Gene3D" id="3.30.450.20">
    <property type="entry name" value="PAS domain"/>
    <property type="match status" value="1"/>
</dbReference>
<accession>W0V6Q7</accession>
<gene>
    <name evidence="9" type="ORF">GJA_2940</name>
</gene>
<evidence type="ECO:0000313" key="10">
    <source>
        <dbReference type="Proteomes" id="UP000027604"/>
    </source>
</evidence>
<dbReference type="InterPro" id="IPR050469">
    <property type="entry name" value="Diguanylate_Cyclase"/>
</dbReference>
<dbReference type="SUPFAM" id="SSF103190">
    <property type="entry name" value="Sensory domain-like"/>
    <property type="match status" value="2"/>
</dbReference>
<sequence length="518" mass="56878">MRMNLRRLILLVAFVSAFLSLANSFYASYRVQRQLLINSTLEANHAYAEKLANSTEDFLQAALQQLAYSAEILGGKFGDQQLLQSEVSRLRLQTHSFNSVLVVDVTGLVRAVSPETLEIKDRQLNSAGAIEALRERRPLVSKPYVSAVGNLVIFISHPVVDGKGNYLGYVGGTIYLKQKSSLSRLLGEHYYRDGSYLYVVDQSRRLLYHPDPARLGKVTGPNAVIDAIVRGEGGSQRLFNSQGVDMLAGYAVLPLTGWGIVAQRPASITLEPLNELMLDVLHNSLPIALLTLLFIWWLARLISRPLGQLAEGASRMDVAATSEHIQAIRSWYFEAAQIKRAMLAGLALLHQKIGKLNVDVQTDPMTGLNNRRGMDSALETWQAERRGFSIVALDIDRFKQINDTLGHDAGDMVIKHLALLMRTCSRDADVLCRNGGDEFLMLLPDTPLDAALRVAERLRLRVEESVLPGIGDVTISLGAAAAPPLVCDPQRVLKAADAALYDAKQQGRNRVAAAPPAV</sequence>
<dbReference type="NCBIfam" id="TIGR00254">
    <property type="entry name" value="GGDEF"/>
    <property type="match status" value="1"/>
</dbReference>
<dbReference type="InterPro" id="IPR029787">
    <property type="entry name" value="Nucleotide_cyclase"/>
</dbReference>
<evidence type="ECO:0000256" key="5">
    <source>
        <dbReference type="ARBA" id="ARBA00022989"/>
    </source>
</evidence>
<name>W0V6Q7_9BURK</name>
<organism evidence="9 10">
    <name type="scientific">Janthinobacterium agaricidamnosum NBRC 102515 = DSM 9628</name>
    <dbReference type="NCBI Taxonomy" id="1349767"/>
    <lineage>
        <taxon>Bacteria</taxon>
        <taxon>Pseudomonadati</taxon>
        <taxon>Pseudomonadota</taxon>
        <taxon>Betaproteobacteria</taxon>
        <taxon>Burkholderiales</taxon>
        <taxon>Oxalobacteraceae</taxon>
        <taxon>Janthinobacterium</taxon>
    </lineage>
</organism>
<dbReference type="PATRIC" id="fig|1349767.4.peg.4651"/>
<dbReference type="FunFam" id="3.30.70.270:FF:000001">
    <property type="entry name" value="Diguanylate cyclase domain protein"/>
    <property type="match status" value="1"/>
</dbReference>
<dbReference type="InterPro" id="IPR033479">
    <property type="entry name" value="dCache_1"/>
</dbReference>
<dbReference type="GO" id="GO:0052621">
    <property type="term" value="F:diguanylate cyclase activity"/>
    <property type="evidence" value="ECO:0007669"/>
    <property type="project" value="UniProtKB-EC"/>
</dbReference>
<evidence type="ECO:0000313" key="9">
    <source>
        <dbReference type="EMBL" id="CDG83566.1"/>
    </source>
</evidence>
<keyword evidence="5" id="KW-1133">Transmembrane helix</keyword>
<keyword evidence="3" id="KW-1003">Cell membrane</keyword>